<dbReference type="GO" id="GO:0031297">
    <property type="term" value="P:replication fork processing"/>
    <property type="evidence" value="ECO:0007669"/>
    <property type="project" value="UniProtKB-UniRule"/>
</dbReference>
<feature type="region of interest" description="Disordered" evidence="8">
    <location>
        <begin position="238"/>
        <end position="272"/>
    </location>
</feature>
<keyword evidence="11" id="KW-1185">Reference proteome</keyword>
<organism evidence="10 11">
    <name type="scientific">Protomyces lactucae-debilis</name>
    <dbReference type="NCBI Taxonomy" id="2754530"/>
    <lineage>
        <taxon>Eukaryota</taxon>
        <taxon>Fungi</taxon>
        <taxon>Dikarya</taxon>
        <taxon>Ascomycota</taxon>
        <taxon>Taphrinomycotina</taxon>
        <taxon>Taphrinomycetes</taxon>
        <taxon>Taphrinales</taxon>
        <taxon>Protomycetaceae</taxon>
        <taxon>Protomyces</taxon>
    </lineage>
</organism>
<dbReference type="STRING" id="56484.A0A1Y2F8R2"/>
<evidence type="ECO:0000313" key="10">
    <source>
        <dbReference type="EMBL" id="ORY79844.1"/>
    </source>
</evidence>
<proteinExistence type="inferred from homology"/>
<keyword evidence="3 7" id="KW-0227">DNA damage</keyword>
<comment type="similarity">
    <text evidence="2 7">Belongs to the CSM3 family.</text>
</comment>
<evidence type="ECO:0000256" key="3">
    <source>
        <dbReference type="ARBA" id="ARBA00022763"/>
    </source>
</evidence>
<evidence type="ECO:0000256" key="8">
    <source>
        <dbReference type="SAM" id="MobiDB-lite"/>
    </source>
</evidence>
<keyword evidence="5 7" id="KW-0539">Nucleus</keyword>
<evidence type="ECO:0000256" key="1">
    <source>
        <dbReference type="ARBA" id="ARBA00004123"/>
    </source>
</evidence>
<evidence type="ECO:0000256" key="6">
    <source>
        <dbReference type="ARBA" id="ARBA00023306"/>
    </source>
</evidence>
<reference evidence="10 11" key="1">
    <citation type="submission" date="2016-07" db="EMBL/GenBank/DDBJ databases">
        <title>Pervasive Adenine N6-methylation of Active Genes in Fungi.</title>
        <authorList>
            <consortium name="DOE Joint Genome Institute"/>
            <person name="Mondo S.J."/>
            <person name="Dannebaum R.O."/>
            <person name="Kuo R.C."/>
            <person name="Labutti K."/>
            <person name="Haridas S."/>
            <person name="Kuo A."/>
            <person name="Salamov A."/>
            <person name="Ahrendt S.R."/>
            <person name="Lipzen A."/>
            <person name="Sullivan W."/>
            <person name="Andreopoulos W.B."/>
            <person name="Clum A."/>
            <person name="Lindquist E."/>
            <person name="Daum C."/>
            <person name="Ramamoorthy G.K."/>
            <person name="Gryganskyi A."/>
            <person name="Culley D."/>
            <person name="Magnuson J.K."/>
            <person name="James T.Y."/>
            <person name="O'Malley M.A."/>
            <person name="Stajich J.E."/>
            <person name="Spatafora J.W."/>
            <person name="Visel A."/>
            <person name="Grigoriev I.V."/>
        </authorList>
    </citation>
    <scope>NUCLEOTIDE SEQUENCE [LARGE SCALE GENOMIC DNA]</scope>
    <source>
        <strain evidence="10 11">12-1054</strain>
    </source>
</reference>
<evidence type="ECO:0000256" key="5">
    <source>
        <dbReference type="ARBA" id="ARBA00023242"/>
    </source>
</evidence>
<evidence type="ECO:0000256" key="7">
    <source>
        <dbReference type="RuleBase" id="RU366049"/>
    </source>
</evidence>
<evidence type="ECO:0000256" key="2">
    <source>
        <dbReference type="ARBA" id="ARBA00006075"/>
    </source>
</evidence>
<dbReference type="AlphaFoldDB" id="A0A1Y2F8R2"/>
<dbReference type="GO" id="GO:0000076">
    <property type="term" value="P:DNA replication checkpoint signaling"/>
    <property type="evidence" value="ECO:0007669"/>
    <property type="project" value="UniProtKB-UniRule"/>
</dbReference>
<dbReference type="EMBL" id="MCFI01000014">
    <property type="protein sequence ID" value="ORY79844.1"/>
    <property type="molecule type" value="Genomic_DNA"/>
</dbReference>
<dbReference type="GO" id="GO:0043111">
    <property type="term" value="P:replication fork arrest"/>
    <property type="evidence" value="ECO:0007669"/>
    <property type="project" value="TreeGrafter"/>
</dbReference>
<accession>A0A1Y2F8R2</accession>
<feature type="compositionally biased region" description="Polar residues" evidence="8">
    <location>
        <begin position="22"/>
        <end position="40"/>
    </location>
</feature>
<dbReference type="Proteomes" id="UP000193685">
    <property type="component" value="Unassembled WGS sequence"/>
</dbReference>
<comment type="subcellular location">
    <subcellularLocation>
        <location evidence="1 7">Nucleus</location>
    </subcellularLocation>
</comment>
<evidence type="ECO:0000313" key="11">
    <source>
        <dbReference type="Proteomes" id="UP000193685"/>
    </source>
</evidence>
<dbReference type="OrthoDB" id="437078at2759"/>
<comment type="function">
    <text evidence="7">Plays an important role in the control of DNA replication and the maintenance of replication fork stability.</text>
</comment>
<gene>
    <name evidence="10" type="ORF">BCR37DRAFT_393924</name>
</gene>
<evidence type="ECO:0000259" key="9">
    <source>
        <dbReference type="Pfam" id="PF07962"/>
    </source>
</evidence>
<dbReference type="GO" id="GO:0006974">
    <property type="term" value="P:DNA damage response"/>
    <property type="evidence" value="ECO:0007669"/>
    <property type="project" value="UniProtKB-KW"/>
</dbReference>
<feature type="domain" description="Chromosome segregation in meiosis protein 3" evidence="9">
    <location>
        <begin position="95"/>
        <end position="179"/>
    </location>
</feature>
<keyword evidence="4" id="KW-0236">DNA replication inhibitor</keyword>
<dbReference type="InterPro" id="IPR040038">
    <property type="entry name" value="TIPIN/Csm3/Swi3"/>
</dbReference>
<dbReference type="GO" id="GO:0003677">
    <property type="term" value="F:DNA binding"/>
    <property type="evidence" value="ECO:0007669"/>
    <property type="project" value="TreeGrafter"/>
</dbReference>
<evidence type="ECO:0000256" key="4">
    <source>
        <dbReference type="ARBA" id="ARBA00022880"/>
    </source>
</evidence>
<dbReference type="RefSeq" id="XP_040723978.1">
    <property type="nucleotide sequence ID" value="XM_040871380.1"/>
</dbReference>
<name>A0A1Y2F8R2_PROLT</name>
<dbReference type="GO" id="GO:0031298">
    <property type="term" value="C:replication fork protection complex"/>
    <property type="evidence" value="ECO:0007669"/>
    <property type="project" value="TreeGrafter"/>
</dbReference>
<feature type="region of interest" description="Disordered" evidence="8">
    <location>
        <begin position="18"/>
        <end position="40"/>
    </location>
</feature>
<sequence>MDDLFAIADDDVEVVERHVRQRSPTPTTIPSPQAQEVSATRQARYLGDDETLDDTASYDAAAAARRRRDTEGENEFSLGLDEEVVIKKKRIIARLDDERLLEKHHGIPKLIKMSLERPLHKTLKGKGHTLQDMGRVLERYQFWCHEMYPKAKFRDALAMIRKAGSSKRMKMERRRFIDDLLPKPVDEDEDAEEYDDSVFGLTNKGPAARNEEQDASQALFFDDEDEDAEMALYADAPTKPITAAREDDHPQDGPPPYFDEEDDMDALEAMYS</sequence>
<keyword evidence="6 7" id="KW-0131">Cell cycle</keyword>
<dbReference type="GeneID" id="63787979"/>
<comment type="caution">
    <text evidence="10">The sequence shown here is derived from an EMBL/GenBank/DDBJ whole genome shotgun (WGS) entry which is preliminary data.</text>
</comment>
<dbReference type="PANTHER" id="PTHR13220:SF11">
    <property type="entry name" value="TIMELESS-INTERACTING PROTEIN"/>
    <property type="match status" value="1"/>
</dbReference>
<protein>
    <recommendedName>
        <fullName evidence="7">Chromosome segregation in meiosis protein</fullName>
    </recommendedName>
</protein>
<dbReference type="InterPro" id="IPR012923">
    <property type="entry name" value="Csm3"/>
</dbReference>
<dbReference type="PANTHER" id="PTHR13220">
    <property type="entry name" value="TIMELESS INTERACTING-RELATED"/>
    <property type="match status" value="1"/>
</dbReference>
<dbReference type="Pfam" id="PF07962">
    <property type="entry name" value="Swi3"/>
    <property type="match status" value="1"/>
</dbReference>